<name>A0A9W7AB74_9STRA</name>
<dbReference type="OrthoDB" id="198659at2759"/>
<dbReference type="Gene3D" id="3.40.50.300">
    <property type="entry name" value="P-loop containing nucleotide triphosphate hydrolases"/>
    <property type="match status" value="1"/>
</dbReference>
<dbReference type="AlphaFoldDB" id="A0A9W7AB74"/>
<comment type="caution">
    <text evidence="1">The sequence shown here is derived from an EMBL/GenBank/DDBJ whole genome shotgun (WGS) entry which is preliminary data.</text>
</comment>
<accession>A0A9W7AB74</accession>
<sequence>MSSTRIHRQEVVYPPPTEGGYKVCETGTIVNVGFPTAAKMTPINDGIGMMLSKMGTCKAWYDVGFRGEEGEEWRGMSMSKEKKQTVVKKVIWPNEGRGADIGEKLPAVCTGDKCMVNGPFGTCLEIENTKSCSYISFLENPVDRIIGLYNENCVNHGGDMILHTRDEGKKSCREMDILEFADIIGNAYVKEFASLYWNKLRRVECDLHMGGFYEQECEAFYRTSDFEAARAVLHMTKHVMVFPMSDMIGSLASLGYLIGGGQFNAKELGMSSLMRPYVAIDPNWKLKVDKPMRKKIAQILRHDVKLYSKAMDLYEKEYKSWKP</sequence>
<dbReference type="EMBL" id="BRXZ01005357">
    <property type="protein sequence ID" value="GMH64630.1"/>
    <property type="molecule type" value="Genomic_DNA"/>
</dbReference>
<evidence type="ECO:0000313" key="2">
    <source>
        <dbReference type="Proteomes" id="UP001165082"/>
    </source>
</evidence>
<organism evidence="1 2">
    <name type="scientific">Triparma retinervis</name>
    <dbReference type="NCBI Taxonomy" id="2557542"/>
    <lineage>
        <taxon>Eukaryota</taxon>
        <taxon>Sar</taxon>
        <taxon>Stramenopiles</taxon>
        <taxon>Ochrophyta</taxon>
        <taxon>Bolidophyceae</taxon>
        <taxon>Parmales</taxon>
        <taxon>Triparmaceae</taxon>
        <taxon>Triparma</taxon>
    </lineage>
</organism>
<keyword evidence="2" id="KW-1185">Reference proteome</keyword>
<gene>
    <name evidence="1" type="ORF">TrRE_jg53</name>
</gene>
<protein>
    <submittedName>
        <fullName evidence="1">Uncharacterized protein</fullName>
    </submittedName>
</protein>
<evidence type="ECO:0000313" key="1">
    <source>
        <dbReference type="EMBL" id="GMH64630.1"/>
    </source>
</evidence>
<proteinExistence type="predicted"/>
<dbReference type="InterPro" id="IPR027417">
    <property type="entry name" value="P-loop_NTPase"/>
</dbReference>
<dbReference type="Proteomes" id="UP001165082">
    <property type="component" value="Unassembled WGS sequence"/>
</dbReference>
<reference evidence="1" key="1">
    <citation type="submission" date="2022-07" db="EMBL/GenBank/DDBJ databases">
        <title>Genome analysis of Parmales, a sister group of diatoms, reveals the evolutionary specialization of diatoms from phago-mixotrophs to photoautotrophs.</title>
        <authorList>
            <person name="Ban H."/>
            <person name="Sato S."/>
            <person name="Yoshikawa S."/>
            <person name="Kazumasa Y."/>
            <person name="Nakamura Y."/>
            <person name="Ichinomiya M."/>
            <person name="Saitoh K."/>
            <person name="Sato N."/>
            <person name="Blanc-Mathieu R."/>
            <person name="Endo H."/>
            <person name="Kuwata A."/>
            <person name="Ogata H."/>
        </authorList>
    </citation>
    <scope>NUCLEOTIDE SEQUENCE</scope>
</reference>